<keyword evidence="1" id="KW-0472">Membrane</keyword>
<comment type="caution">
    <text evidence="2">The sequence shown here is derived from an EMBL/GenBank/DDBJ whole genome shotgun (WGS) entry which is preliminary data.</text>
</comment>
<accession>A0A4U5M187</accession>
<reference evidence="2 3" key="2">
    <citation type="journal article" date="2019" name="G3 (Bethesda)">
        <title>Hybrid Assembly of the Genome of the Entomopathogenic Nematode Steinernema carpocapsae Identifies the X-Chromosome.</title>
        <authorList>
            <person name="Serra L."/>
            <person name="Macchietto M."/>
            <person name="Macias-Munoz A."/>
            <person name="McGill C.J."/>
            <person name="Rodriguez I.M."/>
            <person name="Rodriguez B."/>
            <person name="Murad R."/>
            <person name="Mortazavi A."/>
        </authorList>
    </citation>
    <scope>NUCLEOTIDE SEQUENCE [LARGE SCALE GENOMIC DNA]</scope>
    <source>
        <strain evidence="2 3">ALL</strain>
    </source>
</reference>
<dbReference type="AlphaFoldDB" id="A0A4U5M187"/>
<dbReference type="EMBL" id="AZBU02000010">
    <property type="protein sequence ID" value="TKR62448.1"/>
    <property type="molecule type" value="Genomic_DNA"/>
</dbReference>
<organism evidence="2 3">
    <name type="scientific">Steinernema carpocapsae</name>
    <name type="common">Entomopathogenic nematode</name>
    <dbReference type="NCBI Taxonomy" id="34508"/>
    <lineage>
        <taxon>Eukaryota</taxon>
        <taxon>Metazoa</taxon>
        <taxon>Ecdysozoa</taxon>
        <taxon>Nematoda</taxon>
        <taxon>Chromadorea</taxon>
        <taxon>Rhabditida</taxon>
        <taxon>Tylenchina</taxon>
        <taxon>Panagrolaimomorpha</taxon>
        <taxon>Strongyloidoidea</taxon>
        <taxon>Steinernematidae</taxon>
        <taxon>Steinernema</taxon>
    </lineage>
</organism>
<evidence type="ECO:0000313" key="3">
    <source>
        <dbReference type="Proteomes" id="UP000298663"/>
    </source>
</evidence>
<protein>
    <submittedName>
        <fullName evidence="2">Uncharacterized protein</fullName>
    </submittedName>
</protein>
<keyword evidence="1" id="KW-1133">Transmembrane helix</keyword>
<evidence type="ECO:0000256" key="1">
    <source>
        <dbReference type="SAM" id="Phobius"/>
    </source>
</evidence>
<proteinExistence type="predicted"/>
<reference evidence="2 3" key="1">
    <citation type="journal article" date="2015" name="Genome Biol.">
        <title>Comparative genomics of Steinernema reveals deeply conserved gene regulatory networks.</title>
        <authorList>
            <person name="Dillman A.R."/>
            <person name="Macchietto M."/>
            <person name="Porter C.F."/>
            <person name="Rogers A."/>
            <person name="Williams B."/>
            <person name="Antoshechkin I."/>
            <person name="Lee M.M."/>
            <person name="Goodwin Z."/>
            <person name="Lu X."/>
            <person name="Lewis E.E."/>
            <person name="Goodrich-Blair H."/>
            <person name="Stock S.P."/>
            <person name="Adams B.J."/>
            <person name="Sternberg P.W."/>
            <person name="Mortazavi A."/>
        </authorList>
    </citation>
    <scope>NUCLEOTIDE SEQUENCE [LARGE SCALE GENOMIC DNA]</scope>
    <source>
        <strain evidence="2 3">ALL</strain>
    </source>
</reference>
<sequence length="80" mass="8890">MTNAAVTVSFIADPWHPCLHDICSPLRLHLGICVTFTILFVTSNLILILATFSKANIPMVTFRFIDNHMSLDATKLLTTT</sequence>
<gene>
    <name evidence="2" type="ORF">L596_026405</name>
</gene>
<feature type="transmembrane region" description="Helical" evidence="1">
    <location>
        <begin position="29"/>
        <end position="52"/>
    </location>
</feature>
<dbReference type="Proteomes" id="UP000298663">
    <property type="component" value="Unassembled WGS sequence"/>
</dbReference>
<name>A0A4U5M187_STECR</name>
<keyword evidence="3" id="KW-1185">Reference proteome</keyword>
<evidence type="ECO:0000313" key="2">
    <source>
        <dbReference type="EMBL" id="TKR62448.1"/>
    </source>
</evidence>
<keyword evidence="1" id="KW-0812">Transmembrane</keyword>